<evidence type="ECO:0000313" key="2">
    <source>
        <dbReference type="EMBL" id="NKE07766.1"/>
    </source>
</evidence>
<gene>
    <name evidence="2" type="ORF">GWK17_20150</name>
</gene>
<organism evidence="2 3">
    <name type="scientific">Mesobacillus selenatarsenatis</name>
    <dbReference type="NCBI Taxonomy" id="388741"/>
    <lineage>
        <taxon>Bacteria</taxon>
        <taxon>Bacillati</taxon>
        <taxon>Bacillota</taxon>
        <taxon>Bacilli</taxon>
        <taxon>Bacillales</taxon>
        <taxon>Bacillaceae</taxon>
        <taxon>Mesobacillus</taxon>
    </lineage>
</organism>
<keyword evidence="1" id="KW-0812">Transmembrane</keyword>
<accession>A0A846U1R7</accession>
<evidence type="ECO:0000256" key="1">
    <source>
        <dbReference type="SAM" id="Phobius"/>
    </source>
</evidence>
<protein>
    <submittedName>
        <fullName evidence="2">Uncharacterized protein</fullName>
    </submittedName>
</protein>
<dbReference type="RefSeq" id="WP_167834135.1">
    <property type="nucleotide sequence ID" value="NZ_JAAVUM010000020.1"/>
</dbReference>
<dbReference type="AlphaFoldDB" id="A0A846U1R7"/>
<keyword evidence="1" id="KW-1133">Transmembrane helix</keyword>
<evidence type="ECO:0000313" key="3">
    <source>
        <dbReference type="Proteomes" id="UP000587942"/>
    </source>
</evidence>
<dbReference type="Proteomes" id="UP000587942">
    <property type="component" value="Unassembled WGS sequence"/>
</dbReference>
<name>A0A846U1R7_9BACI</name>
<comment type="caution">
    <text evidence="2">The sequence shown here is derived from an EMBL/GenBank/DDBJ whole genome shotgun (WGS) entry which is preliminary data.</text>
</comment>
<sequence>MKKKLQGFVMIGALFSLLGVILTFSSVSLGSSMADSWLASRGGADTAYYHLMVKSYINAFLVAGGIMLVFGLMLTSLAAFKLMNIMEG</sequence>
<keyword evidence="1" id="KW-0472">Membrane</keyword>
<proteinExistence type="predicted"/>
<dbReference type="EMBL" id="JAAVUM010000020">
    <property type="protein sequence ID" value="NKE07766.1"/>
    <property type="molecule type" value="Genomic_DNA"/>
</dbReference>
<feature type="transmembrane region" description="Helical" evidence="1">
    <location>
        <begin position="56"/>
        <end position="80"/>
    </location>
</feature>
<reference evidence="2 3" key="1">
    <citation type="submission" date="2020-03" db="EMBL/GenBank/DDBJ databases">
        <authorList>
            <person name="Sun Q."/>
        </authorList>
    </citation>
    <scope>NUCLEOTIDE SEQUENCE [LARGE SCALE GENOMIC DNA]</scope>
    <source>
        <strain evidence="2 3">KACC 21451</strain>
    </source>
</reference>